<reference evidence="1" key="1">
    <citation type="submission" date="2018-08" db="EMBL/GenBank/DDBJ databases">
        <authorList>
            <consortium name="GenomeTrakr network: Whole genome sequencing for foodborne pathogen traceback"/>
        </authorList>
    </citation>
    <scope>NUCLEOTIDE SEQUENCE</scope>
    <source>
        <strain evidence="1">CFSAN064236</strain>
    </source>
</reference>
<protein>
    <submittedName>
        <fullName evidence="1">Uncharacterized protein</fullName>
    </submittedName>
</protein>
<gene>
    <name evidence="1" type="ORF">CBJ15_22425</name>
</gene>
<proteinExistence type="predicted"/>
<name>A0A5W9CSX6_SALRU</name>
<accession>A0A5W9CSX6</accession>
<comment type="caution">
    <text evidence="1">The sequence shown here is derived from an EMBL/GenBank/DDBJ whole genome shotgun (WGS) entry which is preliminary data.</text>
</comment>
<sequence length="83" mass="9253">MKAYTLKEHKDSGELHLFEGEMLLNDPSYKCNSGSKSICKKMDSADNKGNRFACATDQEAREKIAAIGRKVCGTCVSHLYESY</sequence>
<dbReference type="AlphaFoldDB" id="A0A5W9CSX6"/>
<evidence type="ECO:0000313" key="1">
    <source>
        <dbReference type="EMBL" id="EBY3183137.1"/>
    </source>
</evidence>
<dbReference type="EMBL" id="AAHNTO010000022">
    <property type="protein sequence ID" value="EBY3183137.1"/>
    <property type="molecule type" value="Genomic_DNA"/>
</dbReference>
<organism evidence="1">
    <name type="scientific">Salmonella rubislaw</name>
    <dbReference type="NCBI Taxonomy" id="598"/>
    <lineage>
        <taxon>Bacteria</taxon>
        <taxon>Pseudomonadati</taxon>
        <taxon>Pseudomonadota</taxon>
        <taxon>Gammaproteobacteria</taxon>
        <taxon>Enterobacterales</taxon>
        <taxon>Enterobacteriaceae</taxon>
        <taxon>Salmonella</taxon>
    </lineage>
</organism>